<evidence type="ECO:0000313" key="2">
    <source>
        <dbReference type="EMBL" id="NMX95689.1"/>
    </source>
</evidence>
<comment type="caution">
    <text evidence="1">The sequence shown here is derived from an EMBL/GenBank/DDBJ whole genome shotgun (WGS) entry which is preliminary data.</text>
</comment>
<proteinExistence type="predicted"/>
<dbReference type="Proteomes" id="UP000552560">
    <property type="component" value="Unassembled WGS sequence"/>
</dbReference>
<dbReference type="GeneID" id="83683049"/>
<protein>
    <recommendedName>
        <fullName evidence="5">Transposase</fullName>
    </recommendedName>
</protein>
<dbReference type="EMBL" id="JAAQWE010000002">
    <property type="protein sequence ID" value="NMX95689.1"/>
    <property type="molecule type" value="Genomic_DNA"/>
</dbReference>
<evidence type="ECO:0000313" key="3">
    <source>
        <dbReference type="Proteomes" id="UP000323909"/>
    </source>
</evidence>
<dbReference type="Proteomes" id="UP000323909">
    <property type="component" value="Unassembled WGS sequence"/>
</dbReference>
<reference evidence="2 4" key="2">
    <citation type="journal article" date="2020" name="Front. Microbiol.">
        <title>Genetic Organization of the aprX-lipA2 Operon Affects the Proteolytic Potential of Pseudomonas Species in Milk.</title>
        <authorList>
            <person name="Maier C."/>
            <person name="Huptas C."/>
            <person name="von Neubeck M."/>
            <person name="Scherer S."/>
            <person name="Wenning M."/>
            <person name="Lucking G."/>
        </authorList>
    </citation>
    <scope>NUCLEOTIDE SEQUENCE [LARGE SCALE GENOMIC DNA]</scope>
    <source>
        <strain evidence="2 4">WS 4671</strain>
    </source>
</reference>
<dbReference type="AlphaFoldDB" id="A0A5M8FNU4"/>
<organism evidence="1 3">
    <name type="scientific">Pseudomonas veronii</name>
    <dbReference type="NCBI Taxonomy" id="76761"/>
    <lineage>
        <taxon>Bacteria</taxon>
        <taxon>Pseudomonadati</taxon>
        <taxon>Pseudomonadota</taxon>
        <taxon>Gammaproteobacteria</taxon>
        <taxon>Pseudomonadales</taxon>
        <taxon>Pseudomonadaceae</taxon>
        <taxon>Pseudomonas</taxon>
    </lineage>
</organism>
<reference evidence="1 3" key="1">
    <citation type="submission" date="2019-09" db="EMBL/GenBank/DDBJ databases">
        <title>Genomic sequencing of 4 copper resistant soil isolates.</title>
        <authorList>
            <person name="Havryliuk O."/>
        </authorList>
    </citation>
    <scope>NUCLEOTIDE SEQUENCE [LARGE SCALE GENOMIC DNA]</scope>
    <source>
        <strain evidence="1 3">UKR4</strain>
    </source>
</reference>
<dbReference type="EMBL" id="VWXT01000045">
    <property type="protein sequence ID" value="KAA6186154.1"/>
    <property type="molecule type" value="Genomic_DNA"/>
</dbReference>
<accession>A0A5M8FNU4</accession>
<dbReference type="RefSeq" id="WP_003253491.1">
    <property type="nucleotide sequence ID" value="NZ_JAAQWE010000002.1"/>
</dbReference>
<gene>
    <name evidence="1" type="ORF">F3K53_04195</name>
    <name evidence="2" type="ORF">HBO43_03675</name>
</gene>
<sequence length="119" mass="13868">MKQEKKWKDHVRSILAEYEAGRVQEPLTQSGLAQQAGVSRQTLWRDEEIRSLYTATQTHLKDFKKVGRKNSDARIYALEAQLQKARMENNRLIQTIVKAAQLMTEDAIDPRRYFEDTTS</sequence>
<evidence type="ECO:0000313" key="4">
    <source>
        <dbReference type="Proteomes" id="UP000552560"/>
    </source>
</evidence>
<evidence type="ECO:0008006" key="5">
    <source>
        <dbReference type="Google" id="ProtNLM"/>
    </source>
</evidence>
<evidence type="ECO:0000313" key="1">
    <source>
        <dbReference type="EMBL" id="KAA6186154.1"/>
    </source>
</evidence>
<name>A0A5M8FNU4_PSEVE</name>